<comment type="function">
    <text evidence="5 6">Prevents the cell division inhibition by proteins MinC and MinD at internal division sites while permitting inhibition at polar sites. This ensures cell division at the proper site by restricting the formation of a division septum at the midpoint of the long axis of the cell.</text>
</comment>
<keyword evidence="10" id="KW-1185">Reference proteome</keyword>
<evidence type="ECO:0000313" key="8">
    <source>
        <dbReference type="EMBL" id="OCX70203.1"/>
    </source>
</evidence>
<dbReference type="AlphaFoldDB" id="A0A1C2HUV7"/>
<comment type="similarity">
    <text evidence="1 6">Belongs to the MinE family.</text>
</comment>
<dbReference type="FunFam" id="3.30.1070.10:FF:000001">
    <property type="entry name" value="Cell division topological specificity factor"/>
    <property type="match status" value="1"/>
</dbReference>
<dbReference type="RefSeq" id="WP_010640915.1">
    <property type="nucleotide sequence ID" value="NZ_DAIAWO010000112.1"/>
</dbReference>
<dbReference type="GO" id="GO:0042802">
    <property type="term" value="F:identical protein binding"/>
    <property type="evidence" value="ECO:0007669"/>
    <property type="project" value="UniProtKB-ARBA"/>
</dbReference>
<gene>
    <name evidence="6" type="primary">minE</name>
    <name evidence="8" type="ORF">A6M23_14290</name>
    <name evidence="7" type="ORF">A6P07_20070</name>
</gene>
<dbReference type="GeneID" id="60694435"/>
<dbReference type="GO" id="GO:0051301">
    <property type="term" value="P:cell division"/>
    <property type="evidence" value="ECO:0007669"/>
    <property type="project" value="UniProtKB-KW"/>
</dbReference>
<keyword evidence="3 6" id="KW-0132">Cell division</keyword>
<dbReference type="InterPro" id="IPR036707">
    <property type="entry name" value="MinE_sf"/>
</dbReference>
<evidence type="ECO:0000256" key="6">
    <source>
        <dbReference type="HAMAP-Rule" id="MF_00262"/>
    </source>
</evidence>
<dbReference type="STRING" id="930.GCA_002079865_02983"/>
<evidence type="ECO:0000313" key="10">
    <source>
        <dbReference type="Proteomes" id="UP000095008"/>
    </source>
</evidence>
<protein>
    <recommendedName>
        <fullName evidence="2 6">Cell division topological specificity factor</fullName>
    </recommendedName>
</protein>
<evidence type="ECO:0000256" key="2">
    <source>
        <dbReference type="ARBA" id="ARBA00020112"/>
    </source>
</evidence>
<dbReference type="GO" id="GO:0032955">
    <property type="term" value="P:regulation of division septum assembly"/>
    <property type="evidence" value="ECO:0007669"/>
    <property type="project" value="InterPro"/>
</dbReference>
<dbReference type="NCBIfam" id="TIGR01215">
    <property type="entry name" value="minE"/>
    <property type="match status" value="1"/>
</dbReference>
<dbReference type="Proteomes" id="UP000095008">
    <property type="component" value="Unassembled WGS sequence"/>
</dbReference>
<evidence type="ECO:0000256" key="4">
    <source>
        <dbReference type="ARBA" id="ARBA00023306"/>
    </source>
</evidence>
<dbReference type="Proteomes" id="UP000094893">
    <property type="component" value="Unassembled WGS sequence"/>
</dbReference>
<dbReference type="InterPro" id="IPR005527">
    <property type="entry name" value="MinE"/>
</dbReference>
<evidence type="ECO:0000313" key="9">
    <source>
        <dbReference type="Proteomes" id="UP000094893"/>
    </source>
</evidence>
<dbReference type="SUPFAM" id="SSF55229">
    <property type="entry name" value="Cell division protein MinE topological specificity domain"/>
    <property type="match status" value="1"/>
</dbReference>
<dbReference type="eggNOG" id="COG0851">
    <property type="taxonomic scope" value="Bacteria"/>
</dbReference>
<evidence type="ECO:0000256" key="3">
    <source>
        <dbReference type="ARBA" id="ARBA00022618"/>
    </source>
</evidence>
<evidence type="ECO:0000313" key="7">
    <source>
        <dbReference type="EMBL" id="OCX67490.1"/>
    </source>
</evidence>
<comment type="caution">
    <text evidence="7">The sequence shown here is derived from an EMBL/GenBank/DDBJ whole genome shotgun (WGS) entry which is preliminary data.</text>
</comment>
<name>A0A1C2HUV7_ACITH</name>
<dbReference type="Gene3D" id="3.30.1070.10">
    <property type="entry name" value="Cell division topological specificity factor MinE"/>
    <property type="match status" value="1"/>
</dbReference>
<accession>A0A1C2HUV7</accession>
<dbReference type="OrthoDB" id="9802655at2"/>
<organism evidence="7 9">
    <name type="scientific">Acidithiobacillus thiooxidans</name>
    <name type="common">Thiobacillus thiooxidans</name>
    <dbReference type="NCBI Taxonomy" id="930"/>
    <lineage>
        <taxon>Bacteria</taxon>
        <taxon>Pseudomonadati</taxon>
        <taxon>Pseudomonadota</taxon>
        <taxon>Acidithiobacillia</taxon>
        <taxon>Acidithiobacillales</taxon>
        <taxon>Acidithiobacillaceae</taxon>
        <taxon>Acidithiobacillus</taxon>
    </lineage>
</organism>
<evidence type="ECO:0000256" key="1">
    <source>
        <dbReference type="ARBA" id="ARBA00008168"/>
    </source>
</evidence>
<reference evidence="7 9" key="1">
    <citation type="journal article" date="2016" name="Int. J. Mol. Sci.">
        <title>Comparative genomics of the extreme acidophile Acidithiobacillus thiooxidans reveals intraspecific divergence and niche adaptation.</title>
        <authorList>
            <person name="Zhang X."/>
            <person name="Feng X."/>
            <person name="Tao J."/>
            <person name="Ma L."/>
            <person name="Xiao Y."/>
            <person name="Liang Y."/>
            <person name="Liu X."/>
            <person name="Yin H."/>
        </authorList>
    </citation>
    <scope>NUCLEOTIDE SEQUENCE [LARGE SCALE GENOMIC DNA]</scope>
    <source>
        <strain evidence="7 9">A02</strain>
        <strain evidence="8">DXS-W</strain>
    </source>
</reference>
<proteinExistence type="inferred from homology"/>
<keyword evidence="4 6" id="KW-0131">Cell cycle</keyword>
<evidence type="ECO:0000256" key="5">
    <source>
        <dbReference type="ARBA" id="ARBA00025265"/>
    </source>
</evidence>
<sequence>MSILDYILGSRKKTANVAKDRLKLILAHEREEGGPDFLPALQEELLTVIAKYIPVDKNNIKVSMERKGDFEVLELNILFPDQH</sequence>
<dbReference type="EMBL" id="LWRY01000170">
    <property type="protein sequence ID" value="OCX70203.1"/>
    <property type="molecule type" value="Genomic_DNA"/>
</dbReference>
<dbReference type="HAMAP" id="MF_00262">
    <property type="entry name" value="MinE"/>
    <property type="match status" value="1"/>
</dbReference>
<dbReference type="NCBIfam" id="NF001422">
    <property type="entry name" value="PRK00296.1"/>
    <property type="match status" value="1"/>
</dbReference>
<dbReference type="Pfam" id="PF03776">
    <property type="entry name" value="MinE"/>
    <property type="match status" value="1"/>
</dbReference>
<dbReference type="NCBIfam" id="NF010595">
    <property type="entry name" value="PRK13989.1"/>
    <property type="match status" value="1"/>
</dbReference>
<dbReference type="EMBL" id="LWSA01000349">
    <property type="protein sequence ID" value="OCX67490.1"/>
    <property type="molecule type" value="Genomic_DNA"/>
</dbReference>